<evidence type="ECO:0000313" key="3">
    <source>
        <dbReference type="Proteomes" id="UP000288805"/>
    </source>
</evidence>
<dbReference type="AlphaFoldDB" id="A0A438DSU2"/>
<comment type="caution">
    <text evidence="2">The sequence shown here is derived from an EMBL/GenBank/DDBJ whole genome shotgun (WGS) entry which is preliminary data.</text>
</comment>
<dbReference type="PANTHER" id="PTHR21450:SF17">
    <property type="entry name" value="OS09G0542500 PROTEIN"/>
    <property type="match status" value="1"/>
</dbReference>
<organism evidence="2 3">
    <name type="scientific">Vitis vinifera</name>
    <name type="common">Grape</name>
    <dbReference type="NCBI Taxonomy" id="29760"/>
    <lineage>
        <taxon>Eukaryota</taxon>
        <taxon>Viridiplantae</taxon>
        <taxon>Streptophyta</taxon>
        <taxon>Embryophyta</taxon>
        <taxon>Tracheophyta</taxon>
        <taxon>Spermatophyta</taxon>
        <taxon>Magnoliopsida</taxon>
        <taxon>eudicotyledons</taxon>
        <taxon>Gunneridae</taxon>
        <taxon>Pentapetalae</taxon>
        <taxon>rosids</taxon>
        <taxon>Vitales</taxon>
        <taxon>Vitaceae</taxon>
        <taxon>Viteae</taxon>
        <taxon>Vitis</taxon>
    </lineage>
</organism>
<accession>A0A438DSU2</accession>
<dbReference type="EMBL" id="QGNW01001504">
    <property type="protein sequence ID" value="RVW38565.1"/>
    <property type="molecule type" value="Genomic_DNA"/>
</dbReference>
<gene>
    <name evidence="2" type="primary">NRG2_20</name>
    <name evidence="2" type="ORF">CK203_075614</name>
</gene>
<feature type="domain" description="DUF632" evidence="1">
    <location>
        <begin position="47"/>
        <end position="81"/>
    </location>
</feature>
<feature type="domain" description="DUF632" evidence="1">
    <location>
        <begin position="82"/>
        <end position="181"/>
    </location>
</feature>
<evidence type="ECO:0000259" key="1">
    <source>
        <dbReference type="Pfam" id="PF04782"/>
    </source>
</evidence>
<name>A0A438DSU2_VITVI</name>
<sequence length="424" mass="48714">MHFTHPVFNAGNSTKLIQAITWHRSSSRSSSSISAVPKEKSQVILAAGDSTRKIYERKCSQLRNKDVRGDDELSVDKTRAAKLRDEELQPQIMELLKGLMQTWKIMLESHQTQNQILFEVKSFTCPSYGKFCNESHRLATLQLEAELLNWRACFGEYIMAQKAYIEALHGWLSKFVVPEKLPDETVSRAMKSFGKDIKALWVHQGEEQQQKRKVDGLAKELDRRILAFQKAENRVLEFKLSEQKPEPDGQHQDEYLTEKRDLLDMFRRKLDVEKEKHHNCMQETQRVTLNGIQTGFSSVFESLTEFCKASLKMYNDLVNYSESAEKAGNPSYIEGGSQVEEEDGSRVSFPQAAYCLSSIDVMFAQFCCKTCKISQFLKLSLEKCPRNVERVVIQQFAVAEKELPFRDNKNALEAWLSGKGLERD</sequence>
<evidence type="ECO:0000313" key="2">
    <source>
        <dbReference type="EMBL" id="RVW38565.1"/>
    </source>
</evidence>
<reference evidence="2 3" key="1">
    <citation type="journal article" date="2018" name="PLoS Genet.">
        <title>Population sequencing reveals clonal diversity and ancestral inbreeding in the grapevine cultivar Chardonnay.</title>
        <authorList>
            <person name="Roach M.J."/>
            <person name="Johnson D.L."/>
            <person name="Bohlmann J."/>
            <person name="van Vuuren H.J."/>
            <person name="Jones S.J."/>
            <person name="Pretorius I.S."/>
            <person name="Schmidt S.A."/>
            <person name="Borneman A.R."/>
        </authorList>
    </citation>
    <scope>NUCLEOTIDE SEQUENCE [LARGE SCALE GENOMIC DNA]</scope>
    <source>
        <strain evidence="3">cv. Chardonnay</strain>
        <tissue evidence="2">Leaf</tissue>
    </source>
</reference>
<dbReference type="Proteomes" id="UP000288805">
    <property type="component" value="Unassembled WGS sequence"/>
</dbReference>
<dbReference type="InterPro" id="IPR006867">
    <property type="entry name" value="DUF632"/>
</dbReference>
<proteinExistence type="predicted"/>
<dbReference type="PANTHER" id="PTHR21450">
    <property type="entry name" value="PROTEIN ALTERED PHOSPHATE STARVATION RESPONSE 1"/>
    <property type="match status" value="1"/>
</dbReference>
<protein>
    <submittedName>
        <fullName evidence="2">Nitrate regulatory gene2 protein</fullName>
    </submittedName>
</protein>
<dbReference type="Pfam" id="PF04782">
    <property type="entry name" value="DUF632"/>
    <property type="match status" value="2"/>
</dbReference>